<comment type="caution">
    <text evidence="2">The sequence shown here is derived from an EMBL/GenBank/DDBJ whole genome shotgun (WGS) entry which is preliminary data.</text>
</comment>
<evidence type="ECO:0000313" key="2">
    <source>
        <dbReference type="EMBL" id="PRP74151.1"/>
    </source>
</evidence>
<dbReference type="AlphaFoldDB" id="A0A2P6MR20"/>
<feature type="transmembrane region" description="Helical" evidence="1">
    <location>
        <begin position="116"/>
        <end position="135"/>
    </location>
</feature>
<proteinExistence type="predicted"/>
<dbReference type="EMBL" id="MDYQ01000497">
    <property type="protein sequence ID" value="PRP74151.1"/>
    <property type="molecule type" value="Genomic_DNA"/>
</dbReference>
<keyword evidence="1" id="KW-0812">Transmembrane</keyword>
<evidence type="ECO:0000256" key="1">
    <source>
        <dbReference type="SAM" id="Phobius"/>
    </source>
</evidence>
<evidence type="ECO:0000313" key="3">
    <source>
        <dbReference type="Proteomes" id="UP000241769"/>
    </source>
</evidence>
<accession>A0A2P6MR20</accession>
<name>A0A2P6MR20_9EUKA</name>
<keyword evidence="3" id="KW-1185">Reference proteome</keyword>
<keyword evidence="1" id="KW-0472">Membrane</keyword>
<organism evidence="2 3">
    <name type="scientific">Planoprotostelium fungivorum</name>
    <dbReference type="NCBI Taxonomy" id="1890364"/>
    <lineage>
        <taxon>Eukaryota</taxon>
        <taxon>Amoebozoa</taxon>
        <taxon>Evosea</taxon>
        <taxon>Variosea</taxon>
        <taxon>Cavosteliida</taxon>
        <taxon>Cavosteliaceae</taxon>
        <taxon>Planoprotostelium</taxon>
    </lineage>
</organism>
<sequence length="171" mass="19191">MEVDVRSSPITLSGPVGNETKWYRWDYYYNQYALPREGIPVVTLCSENRTKVFFSMSAQPPTEPSNTWSGNSTAVVCQTLTQESCAFAPVYVGVLSGDKPYSLTVSYRLNQGCNHFGFAVFLTIYSVCLLVRVFVPSLLTPWRFVSAQPSSPWWRLGSSTTNTPNTRGYSR</sequence>
<protein>
    <submittedName>
        <fullName evidence="2">Uncharacterized protein</fullName>
    </submittedName>
</protein>
<dbReference type="Proteomes" id="UP000241769">
    <property type="component" value="Unassembled WGS sequence"/>
</dbReference>
<gene>
    <name evidence="2" type="ORF">PROFUN_06476</name>
</gene>
<reference evidence="2 3" key="1">
    <citation type="journal article" date="2018" name="Genome Biol. Evol.">
        <title>Multiple Roots of Fruiting Body Formation in Amoebozoa.</title>
        <authorList>
            <person name="Hillmann F."/>
            <person name="Forbes G."/>
            <person name="Novohradska S."/>
            <person name="Ferling I."/>
            <person name="Riege K."/>
            <person name="Groth M."/>
            <person name="Westermann M."/>
            <person name="Marz M."/>
            <person name="Spaller T."/>
            <person name="Winckler T."/>
            <person name="Schaap P."/>
            <person name="Glockner G."/>
        </authorList>
    </citation>
    <scope>NUCLEOTIDE SEQUENCE [LARGE SCALE GENOMIC DNA]</scope>
    <source>
        <strain evidence="2 3">Jena</strain>
    </source>
</reference>
<dbReference type="InParanoid" id="A0A2P6MR20"/>
<keyword evidence="1" id="KW-1133">Transmembrane helix</keyword>